<dbReference type="EMBL" id="JANHOG010000290">
    <property type="protein sequence ID" value="KAJ3555892.1"/>
    <property type="molecule type" value="Genomic_DNA"/>
</dbReference>
<dbReference type="Proteomes" id="UP001148662">
    <property type="component" value="Unassembled WGS sequence"/>
</dbReference>
<evidence type="ECO:0000313" key="1">
    <source>
        <dbReference type="EMBL" id="KAJ3555892.1"/>
    </source>
</evidence>
<gene>
    <name evidence="1" type="ORF">NM688_g2330</name>
</gene>
<keyword evidence="2" id="KW-1185">Reference proteome</keyword>
<sequence>MSTAHQRGAVDQERNEVGSSRSPATSRKASPASVDSVKDASESDAFPIDTNAAASLISGVALAVARGSSGTL</sequence>
<organism evidence="1 2">
    <name type="scientific">Phlebia brevispora</name>
    <dbReference type="NCBI Taxonomy" id="194682"/>
    <lineage>
        <taxon>Eukaryota</taxon>
        <taxon>Fungi</taxon>
        <taxon>Dikarya</taxon>
        <taxon>Basidiomycota</taxon>
        <taxon>Agaricomycotina</taxon>
        <taxon>Agaricomycetes</taxon>
        <taxon>Polyporales</taxon>
        <taxon>Meruliaceae</taxon>
        <taxon>Phlebia</taxon>
    </lineage>
</organism>
<name>A0ACC1T8T6_9APHY</name>
<comment type="caution">
    <text evidence="1">The sequence shown here is derived from an EMBL/GenBank/DDBJ whole genome shotgun (WGS) entry which is preliminary data.</text>
</comment>
<proteinExistence type="predicted"/>
<protein>
    <submittedName>
        <fullName evidence="1">Uncharacterized protein</fullName>
    </submittedName>
</protein>
<accession>A0ACC1T8T6</accession>
<reference evidence="1" key="1">
    <citation type="submission" date="2022-07" db="EMBL/GenBank/DDBJ databases">
        <title>Genome Sequence of Phlebia brevispora.</title>
        <authorList>
            <person name="Buettner E."/>
        </authorList>
    </citation>
    <scope>NUCLEOTIDE SEQUENCE</scope>
    <source>
        <strain evidence="1">MPL23</strain>
    </source>
</reference>
<evidence type="ECO:0000313" key="2">
    <source>
        <dbReference type="Proteomes" id="UP001148662"/>
    </source>
</evidence>